<dbReference type="Pfam" id="PF00376">
    <property type="entry name" value="MerR"/>
    <property type="match status" value="1"/>
</dbReference>
<dbReference type="OrthoDB" id="9802944at2"/>
<sequence length="144" mass="16342">MNIGRLGSLTETNVETIRYYERIGLLPPPPRTQSNYRDYDDGHVRRLSFIRRARALGFHLDTIRALLDVSDRPDQSCAGVDALTRRQIAEVEAKIADLTRLRDELVRLAGQCRGDRIRDCRIIEALSPPVLPEPLPEMPAQGRP</sequence>
<dbReference type="Gene3D" id="1.10.1660.10">
    <property type="match status" value="1"/>
</dbReference>
<dbReference type="EMBL" id="CP000613">
    <property type="protein sequence ID" value="ACI97590.1"/>
    <property type="molecule type" value="Genomic_DNA"/>
</dbReference>
<dbReference type="STRING" id="414684.RC1_0141"/>
<accession>B6IQ54</accession>
<evidence type="ECO:0000259" key="4">
    <source>
        <dbReference type="PROSITE" id="PS50937"/>
    </source>
</evidence>
<dbReference type="GO" id="GO:0003700">
    <property type="term" value="F:DNA-binding transcription factor activity"/>
    <property type="evidence" value="ECO:0007669"/>
    <property type="project" value="InterPro"/>
</dbReference>
<name>B6IQ54_RHOCS</name>
<keyword evidence="1" id="KW-0805">Transcription regulation</keyword>
<dbReference type="eggNOG" id="COG0789">
    <property type="taxonomic scope" value="Bacteria"/>
</dbReference>
<dbReference type="PRINTS" id="PR00040">
    <property type="entry name" value="HTHMERR"/>
</dbReference>
<evidence type="ECO:0000313" key="5">
    <source>
        <dbReference type="EMBL" id="ACI97590.1"/>
    </source>
</evidence>
<evidence type="ECO:0000256" key="1">
    <source>
        <dbReference type="ARBA" id="ARBA00023015"/>
    </source>
</evidence>
<gene>
    <name evidence="5" type="primary">cueR</name>
    <name evidence="5" type="ordered locus">RC1_0141</name>
</gene>
<evidence type="ECO:0000256" key="3">
    <source>
        <dbReference type="ARBA" id="ARBA00023163"/>
    </source>
</evidence>
<keyword evidence="6" id="KW-1185">Reference proteome</keyword>
<dbReference type="PROSITE" id="PS50937">
    <property type="entry name" value="HTH_MERR_2"/>
    <property type="match status" value="1"/>
</dbReference>
<proteinExistence type="predicted"/>
<dbReference type="Pfam" id="PF09278">
    <property type="entry name" value="MerR-DNA-bind"/>
    <property type="match status" value="1"/>
</dbReference>
<dbReference type="Proteomes" id="UP000001591">
    <property type="component" value="Chromosome"/>
</dbReference>
<dbReference type="PANTHER" id="PTHR30204:SF94">
    <property type="entry name" value="HEAVY METAL-DEPENDENT TRANSCRIPTIONAL REGULATOR HI_0293-RELATED"/>
    <property type="match status" value="1"/>
</dbReference>
<feature type="domain" description="HTH merR-type" evidence="4">
    <location>
        <begin position="1"/>
        <end position="69"/>
    </location>
</feature>
<dbReference type="InterPro" id="IPR000551">
    <property type="entry name" value="MerR-type_HTH_dom"/>
</dbReference>
<protein>
    <submittedName>
        <fullName evidence="5">HTH-type transcriptional regulator cueR</fullName>
    </submittedName>
</protein>
<dbReference type="CDD" id="cd04785">
    <property type="entry name" value="HTH_CadR-PbrR-like"/>
    <property type="match status" value="1"/>
</dbReference>
<evidence type="ECO:0000313" key="6">
    <source>
        <dbReference type="Proteomes" id="UP000001591"/>
    </source>
</evidence>
<dbReference type="InterPro" id="IPR015358">
    <property type="entry name" value="Tscrpt_reg_MerR_DNA-bd"/>
</dbReference>
<keyword evidence="3" id="KW-0804">Transcription</keyword>
<dbReference type="SMART" id="SM00422">
    <property type="entry name" value="HTH_MERR"/>
    <property type="match status" value="1"/>
</dbReference>
<dbReference type="GO" id="GO:0003677">
    <property type="term" value="F:DNA binding"/>
    <property type="evidence" value="ECO:0007669"/>
    <property type="project" value="UniProtKB-KW"/>
</dbReference>
<dbReference type="HOGENOM" id="CLU_060077_2_0_5"/>
<dbReference type="RefSeq" id="WP_012565381.1">
    <property type="nucleotide sequence ID" value="NC_011420.2"/>
</dbReference>
<dbReference type="AlphaFoldDB" id="B6IQ54"/>
<organism evidence="5 6">
    <name type="scientific">Rhodospirillum centenum (strain ATCC 51521 / SW)</name>
    <dbReference type="NCBI Taxonomy" id="414684"/>
    <lineage>
        <taxon>Bacteria</taxon>
        <taxon>Pseudomonadati</taxon>
        <taxon>Pseudomonadota</taxon>
        <taxon>Alphaproteobacteria</taxon>
        <taxon>Rhodospirillales</taxon>
        <taxon>Rhodospirillaceae</taxon>
        <taxon>Rhodospirillum</taxon>
    </lineage>
</organism>
<dbReference type="SUPFAM" id="SSF46955">
    <property type="entry name" value="Putative DNA-binding domain"/>
    <property type="match status" value="1"/>
</dbReference>
<dbReference type="InterPro" id="IPR009061">
    <property type="entry name" value="DNA-bd_dom_put_sf"/>
</dbReference>
<reference evidence="5 6" key="1">
    <citation type="journal article" date="2010" name="BMC Genomics">
        <title>Metabolic flexibility revealed in the genome of the cyst-forming alpha-1 proteobacterium Rhodospirillum centenum.</title>
        <authorList>
            <person name="Lu Y.K."/>
            <person name="Marden J."/>
            <person name="Han M."/>
            <person name="Swingley W.D."/>
            <person name="Mastrian S.D."/>
            <person name="Chowdhury S.R."/>
            <person name="Hao J."/>
            <person name="Helmy T."/>
            <person name="Kim S."/>
            <person name="Kurdoglu A.A."/>
            <person name="Matthies H.J."/>
            <person name="Rollo D."/>
            <person name="Stothard P."/>
            <person name="Blankenship R.E."/>
            <person name="Bauer C.E."/>
            <person name="Touchman J.W."/>
        </authorList>
    </citation>
    <scope>NUCLEOTIDE SEQUENCE [LARGE SCALE GENOMIC DNA]</scope>
    <source>
        <strain evidence="6">ATCC 51521 / SW</strain>
    </source>
</reference>
<dbReference type="KEGG" id="rce:RC1_0141"/>
<keyword evidence="2" id="KW-0238">DNA-binding</keyword>
<dbReference type="PANTHER" id="PTHR30204">
    <property type="entry name" value="REDOX-CYCLING DRUG-SENSING TRANSCRIPTIONAL ACTIVATOR SOXR"/>
    <property type="match status" value="1"/>
</dbReference>
<evidence type="ECO:0000256" key="2">
    <source>
        <dbReference type="ARBA" id="ARBA00023125"/>
    </source>
</evidence>
<dbReference type="InterPro" id="IPR047057">
    <property type="entry name" value="MerR_fam"/>
</dbReference>